<evidence type="ECO:0000256" key="1">
    <source>
        <dbReference type="ARBA" id="ARBA00005662"/>
    </source>
</evidence>
<dbReference type="InterPro" id="IPR052169">
    <property type="entry name" value="CW_Biosynth-Accessory"/>
</dbReference>
<name>A0A926NGI2_9BACL</name>
<feature type="signal peptide" evidence="3">
    <location>
        <begin position="1"/>
        <end position="25"/>
    </location>
</feature>
<feature type="domain" description="Capsule synthesis protein CapA" evidence="4">
    <location>
        <begin position="50"/>
        <end position="295"/>
    </location>
</feature>
<dbReference type="EMBL" id="JACXAH010000015">
    <property type="protein sequence ID" value="MBD1372918.1"/>
    <property type="molecule type" value="Genomic_DNA"/>
</dbReference>
<dbReference type="InterPro" id="IPR019079">
    <property type="entry name" value="Capsule_synth_CapA"/>
</dbReference>
<dbReference type="Pfam" id="PF09587">
    <property type="entry name" value="PGA_cap"/>
    <property type="match status" value="1"/>
</dbReference>
<feature type="compositionally biased region" description="Polar residues" evidence="2">
    <location>
        <begin position="27"/>
        <end position="37"/>
    </location>
</feature>
<comment type="caution">
    <text evidence="5">The sequence shown here is derived from an EMBL/GenBank/DDBJ whole genome shotgun (WGS) entry which is preliminary data.</text>
</comment>
<evidence type="ECO:0000256" key="3">
    <source>
        <dbReference type="SAM" id="SignalP"/>
    </source>
</evidence>
<dbReference type="Proteomes" id="UP000661691">
    <property type="component" value="Unassembled WGS sequence"/>
</dbReference>
<evidence type="ECO:0000259" key="4">
    <source>
        <dbReference type="SMART" id="SM00854"/>
    </source>
</evidence>
<evidence type="ECO:0000256" key="2">
    <source>
        <dbReference type="SAM" id="MobiDB-lite"/>
    </source>
</evidence>
<evidence type="ECO:0000313" key="5">
    <source>
        <dbReference type="EMBL" id="MBD1372918.1"/>
    </source>
</evidence>
<keyword evidence="6" id="KW-1185">Reference proteome</keyword>
<gene>
    <name evidence="5" type="ORF">IC620_11175</name>
</gene>
<proteinExistence type="inferred from homology"/>
<evidence type="ECO:0000313" key="6">
    <source>
        <dbReference type="Proteomes" id="UP000661691"/>
    </source>
</evidence>
<sequence length="386" mass="42683">MKARIFIPFILGVLLAIGGCSFQSASQSATEPVEQTNPTPPPPPPPKKVRITAFGDVMMHTPQIRAGKQAEGQYQFDSFFQEVKPILSSADVTIGNFETVLAGSQKGYHGYPLFNAPDALADSLHHAGVDLVSTANNHALDQGTNGLIRTYQTLTQKQLLPVGTAPTSAERKPTFVEKNGVKMAFLAYTQSTNGLPIPTDKPYLVNKIDFNQIEQDIQTVRTEGVDAIFVSLHFGDEYLRQPNKYQEDTAMKILDLGADVILGSHPHVVQPIKEVEVNGKKKLIVYSMGNFISNQTKTYTDEGIIVMIDLLKEHDETKIEAVSYLPTYVHQFYQNGKKNYVILPLDSKEVHPSLQYPGINQAKWTSARQHTVSQMNQAIPVFSSTP</sequence>
<comment type="similarity">
    <text evidence="1">Belongs to the CapA family.</text>
</comment>
<dbReference type="PANTHER" id="PTHR33393">
    <property type="entry name" value="POLYGLUTAMINE SYNTHESIS ACCESSORY PROTEIN RV0574C-RELATED"/>
    <property type="match status" value="1"/>
</dbReference>
<dbReference type="AlphaFoldDB" id="A0A926NGI2"/>
<dbReference type="PROSITE" id="PS51257">
    <property type="entry name" value="PROKAR_LIPOPROTEIN"/>
    <property type="match status" value="1"/>
</dbReference>
<dbReference type="SMART" id="SM00854">
    <property type="entry name" value="PGA_cap"/>
    <property type="match status" value="1"/>
</dbReference>
<accession>A0A926NGI2</accession>
<reference evidence="5" key="1">
    <citation type="submission" date="2020-09" db="EMBL/GenBank/DDBJ databases">
        <title>A novel bacterium of genus Hazenella, isolated from South China Sea.</title>
        <authorList>
            <person name="Huang H."/>
            <person name="Mo K."/>
            <person name="Hu Y."/>
        </authorList>
    </citation>
    <scope>NUCLEOTIDE SEQUENCE</scope>
    <source>
        <strain evidence="5">IB182357</strain>
    </source>
</reference>
<dbReference type="PANTHER" id="PTHR33393:SF12">
    <property type="entry name" value="CAPSULE BIOSYNTHESIS PROTEIN CAPA"/>
    <property type="match status" value="1"/>
</dbReference>
<protein>
    <submittedName>
        <fullName evidence="5">CapA family protein</fullName>
    </submittedName>
</protein>
<dbReference type="SUPFAM" id="SSF56300">
    <property type="entry name" value="Metallo-dependent phosphatases"/>
    <property type="match status" value="1"/>
</dbReference>
<dbReference type="Gene3D" id="3.60.21.10">
    <property type="match status" value="1"/>
</dbReference>
<organism evidence="5 6">
    <name type="scientific">Polycladospora coralii</name>
    <dbReference type="NCBI Taxonomy" id="2771432"/>
    <lineage>
        <taxon>Bacteria</taxon>
        <taxon>Bacillati</taxon>
        <taxon>Bacillota</taxon>
        <taxon>Bacilli</taxon>
        <taxon>Bacillales</taxon>
        <taxon>Thermoactinomycetaceae</taxon>
        <taxon>Polycladospora</taxon>
    </lineage>
</organism>
<dbReference type="InterPro" id="IPR029052">
    <property type="entry name" value="Metallo-depent_PP-like"/>
</dbReference>
<feature type="region of interest" description="Disordered" evidence="2">
    <location>
        <begin position="27"/>
        <end position="46"/>
    </location>
</feature>
<dbReference type="CDD" id="cd07381">
    <property type="entry name" value="MPP_CapA"/>
    <property type="match status" value="1"/>
</dbReference>
<dbReference type="RefSeq" id="WP_191142225.1">
    <property type="nucleotide sequence ID" value="NZ_JACXAH010000015.1"/>
</dbReference>
<feature type="chain" id="PRO_5039212050" evidence="3">
    <location>
        <begin position="26"/>
        <end position="386"/>
    </location>
</feature>
<keyword evidence="3" id="KW-0732">Signal</keyword>